<evidence type="ECO:0000313" key="4">
    <source>
        <dbReference type="Proteomes" id="UP001286313"/>
    </source>
</evidence>
<feature type="compositionally biased region" description="Polar residues" evidence="1">
    <location>
        <begin position="586"/>
        <end position="596"/>
    </location>
</feature>
<comment type="caution">
    <text evidence="3">The sequence shown here is derived from an EMBL/GenBank/DDBJ whole genome shotgun (WGS) entry which is preliminary data.</text>
</comment>
<feature type="compositionally biased region" description="Low complexity" evidence="1">
    <location>
        <begin position="148"/>
        <end position="179"/>
    </location>
</feature>
<feature type="compositionally biased region" description="Low complexity" evidence="1">
    <location>
        <begin position="365"/>
        <end position="380"/>
    </location>
</feature>
<feature type="compositionally biased region" description="Low complexity" evidence="1">
    <location>
        <begin position="77"/>
        <end position="88"/>
    </location>
</feature>
<feature type="compositionally biased region" description="Polar residues" evidence="1">
    <location>
        <begin position="382"/>
        <end position="391"/>
    </location>
</feature>
<proteinExistence type="predicted"/>
<feature type="compositionally biased region" description="Low complexity" evidence="1">
    <location>
        <begin position="445"/>
        <end position="480"/>
    </location>
</feature>
<feature type="region of interest" description="Disordered" evidence="1">
    <location>
        <begin position="440"/>
        <end position="539"/>
    </location>
</feature>
<dbReference type="EMBL" id="JAWQEG010002944">
    <property type="protein sequence ID" value="KAK3868761.1"/>
    <property type="molecule type" value="Genomic_DNA"/>
</dbReference>
<feature type="region of interest" description="Disordered" evidence="1">
    <location>
        <begin position="357"/>
        <end position="391"/>
    </location>
</feature>
<dbReference type="Proteomes" id="UP001286313">
    <property type="component" value="Unassembled WGS sequence"/>
</dbReference>
<protein>
    <recommendedName>
        <fullName evidence="2">PH domain-containing protein</fullName>
    </recommendedName>
</protein>
<organism evidence="3 4">
    <name type="scientific">Petrolisthes cinctipes</name>
    <name type="common">Flat porcelain crab</name>
    <dbReference type="NCBI Taxonomy" id="88211"/>
    <lineage>
        <taxon>Eukaryota</taxon>
        <taxon>Metazoa</taxon>
        <taxon>Ecdysozoa</taxon>
        <taxon>Arthropoda</taxon>
        <taxon>Crustacea</taxon>
        <taxon>Multicrustacea</taxon>
        <taxon>Malacostraca</taxon>
        <taxon>Eumalacostraca</taxon>
        <taxon>Eucarida</taxon>
        <taxon>Decapoda</taxon>
        <taxon>Pleocyemata</taxon>
        <taxon>Anomura</taxon>
        <taxon>Galatheoidea</taxon>
        <taxon>Porcellanidae</taxon>
        <taxon>Petrolisthes</taxon>
    </lineage>
</organism>
<evidence type="ECO:0000256" key="1">
    <source>
        <dbReference type="SAM" id="MobiDB-lite"/>
    </source>
</evidence>
<sequence length="658" mass="69521">MLVETTGTGGGGGGGGGGCGGGGNGGGGEGRSSTTTTTTTNGVTSPTKSPSSTTNGITSPTKSSSTNGVTSPTNGVTSPTRPTTTSTTRGHHNNHINNNNNRTSSMSSGTKNTTTTRNTTTTTNRNITSVTRNTMVGKNTTSAGCRNSTTSYTTTPTHTTTTTSKNNTSVISKSSSSSVVGGGGHGAVLAAITPPMPATPTKSYGSGSGGGLDAQLMYTPPHVLIRSISSLSQHSLRPPTPETDQDDGLVCVPALRKGVLLQARDRLFSRWKERYFVLTRDYLACFRRGSTKYSEMGSFIFKVNLACVECVEWQDRRGGPALALSLPREGRVLLRAKSGLDQWYRLLLEATNASRHRRSALRRGTSTTHLNHTNNNLDTTPPAKSSGIQYSLSGSTPEITRLCESSCDDSPGGTNSRLLTRHHRFSLLVDSELGSCDTELATPPSSVTSSNKFSTSTSASNTSGSGGSSSLASSPSLRGSCAWPRPASPVRPGLPDAPRSRLSLYEGGRDLPTSGKTRHSICLEPRDTTSQMGKQKNRHSICVEPRDLARTRASLCLEPRNPLLDLMESVEAIPALLTHDRDTTRPVLSSPRTSPAKSEGDRYSPSECVGEVDLRPCLGAAPSPRPRAHSTSLTPERSLGPRSRSNLGFFRHSALFNH</sequence>
<feature type="region of interest" description="Disordered" evidence="1">
    <location>
        <begin position="581"/>
        <end position="645"/>
    </location>
</feature>
<dbReference type="SUPFAM" id="SSF50729">
    <property type="entry name" value="PH domain-like"/>
    <property type="match status" value="1"/>
</dbReference>
<evidence type="ECO:0000259" key="2">
    <source>
        <dbReference type="SMART" id="SM00233"/>
    </source>
</evidence>
<keyword evidence="4" id="KW-1185">Reference proteome</keyword>
<dbReference type="InterPro" id="IPR001849">
    <property type="entry name" value="PH_domain"/>
</dbReference>
<name>A0AAE1K8U7_PETCI</name>
<feature type="domain" description="PH" evidence="2">
    <location>
        <begin position="254"/>
        <end position="354"/>
    </location>
</feature>
<reference evidence="3" key="1">
    <citation type="submission" date="2023-10" db="EMBL/GenBank/DDBJ databases">
        <title>Genome assemblies of two species of porcelain crab, Petrolisthes cinctipes and Petrolisthes manimaculis (Anomura: Porcellanidae).</title>
        <authorList>
            <person name="Angst P."/>
        </authorList>
    </citation>
    <scope>NUCLEOTIDE SEQUENCE</scope>
    <source>
        <strain evidence="3">PB745_01</strain>
        <tissue evidence="3">Gill</tissue>
    </source>
</reference>
<dbReference type="CDD" id="cd00821">
    <property type="entry name" value="PH"/>
    <property type="match status" value="1"/>
</dbReference>
<dbReference type="InterPro" id="IPR011993">
    <property type="entry name" value="PH-like_dom_sf"/>
</dbReference>
<evidence type="ECO:0000313" key="3">
    <source>
        <dbReference type="EMBL" id="KAK3868761.1"/>
    </source>
</evidence>
<feature type="compositionally biased region" description="Low complexity" evidence="1">
    <location>
        <begin position="31"/>
        <end position="54"/>
    </location>
</feature>
<accession>A0AAE1K8U7</accession>
<dbReference type="Gene3D" id="2.30.29.30">
    <property type="entry name" value="Pleckstrin-homology domain (PH domain)/Phosphotyrosine-binding domain (PTB)"/>
    <property type="match status" value="1"/>
</dbReference>
<gene>
    <name evidence="3" type="ORF">Pcinc_025876</name>
</gene>
<dbReference type="AlphaFoldDB" id="A0AAE1K8U7"/>
<feature type="compositionally biased region" description="Low complexity" evidence="1">
    <location>
        <begin position="95"/>
        <end position="134"/>
    </location>
</feature>
<feature type="compositionally biased region" description="Polar residues" evidence="1">
    <location>
        <begin position="55"/>
        <end position="76"/>
    </location>
</feature>
<feature type="compositionally biased region" description="Polar residues" evidence="1">
    <location>
        <begin position="136"/>
        <end position="147"/>
    </location>
</feature>
<dbReference type="SMART" id="SM00233">
    <property type="entry name" value="PH"/>
    <property type="match status" value="1"/>
</dbReference>
<feature type="compositionally biased region" description="Gly residues" evidence="1">
    <location>
        <begin position="7"/>
        <end position="30"/>
    </location>
</feature>
<feature type="region of interest" description="Disordered" evidence="1">
    <location>
        <begin position="1"/>
        <end position="181"/>
    </location>
</feature>